<reference evidence="2" key="1">
    <citation type="submission" date="2022-01" db="EMBL/GenBank/DDBJ databases">
        <authorList>
            <person name="King R."/>
        </authorList>
    </citation>
    <scope>NUCLEOTIDE SEQUENCE</scope>
</reference>
<feature type="compositionally biased region" description="Polar residues" evidence="1">
    <location>
        <begin position="1"/>
        <end position="14"/>
    </location>
</feature>
<evidence type="ECO:0000313" key="2">
    <source>
        <dbReference type="EMBL" id="CAH1406488.1"/>
    </source>
</evidence>
<feature type="compositionally biased region" description="Basic residues" evidence="1">
    <location>
        <begin position="64"/>
        <end position="82"/>
    </location>
</feature>
<name>A0A9P0HQU8_NEZVI</name>
<dbReference type="Proteomes" id="UP001152798">
    <property type="component" value="Chromosome 6"/>
</dbReference>
<accession>A0A9P0HQU8</accession>
<feature type="region of interest" description="Disordered" evidence="1">
    <location>
        <begin position="1"/>
        <end position="95"/>
    </location>
</feature>
<protein>
    <submittedName>
        <fullName evidence="2">Uncharacterized protein</fullName>
    </submittedName>
</protein>
<evidence type="ECO:0000256" key="1">
    <source>
        <dbReference type="SAM" id="MobiDB-lite"/>
    </source>
</evidence>
<feature type="compositionally biased region" description="Basic and acidic residues" evidence="1">
    <location>
        <begin position="27"/>
        <end position="45"/>
    </location>
</feature>
<sequence length="111" mass="12329">MGSHVKLTNLTVQEVGSPVPASGSIRKKTEERKTSKSQEKTEISHSAEINPRNESGEQWQTVNTKKKRKNKATIKQKIRSRPPRPNALVDTTNEGSTYMDILSTVKSDPGL</sequence>
<evidence type="ECO:0000313" key="3">
    <source>
        <dbReference type="Proteomes" id="UP001152798"/>
    </source>
</evidence>
<gene>
    <name evidence="2" type="ORF">NEZAVI_LOCUS14415</name>
</gene>
<dbReference type="EMBL" id="OV725082">
    <property type="protein sequence ID" value="CAH1406488.1"/>
    <property type="molecule type" value="Genomic_DNA"/>
</dbReference>
<organism evidence="2 3">
    <name type="scientific">Nezara viridula</name>
    <name type="common">Southern green stink bug</name>
    <name type="synonym">Cimex viridulus</name>
    <dbReference type="NCBI Taxonomy" id="85310"/>
    <lineage>
        <taxon>Eukaryota</taxon>
        <taxon>Metazoa</taxon>
        <taxon>Ecdysozoa</taxon>
        <taxon>Arthropoda</taxon>
        <taxon>Hexapoda</taxon>
        <taxon>Insecta</taxon>
        <taxon>Pterygota</taxon>
        <taxon>Neoptera</taxon>
        <taxon>Paraneoptera</taxon>
        <taxon>Hemiptera</taxon>
        <taxon>Heteroptera</taxon>
        <taxon>Panheteroptera</taxon>
        <taxon>Pentatomomorpha</taxon>
        <taxon>Pentatomoidea</taxon>
        <taxon>Pentatomidae</taxon>
        <taxon>Pentatominae</taxon>
        <taxon>Nezara</taxon>
    </lineage>
</organism>
<dbReference type="AlphaFoldDB" id="A0A9P0HQU8"/>
<keyword evidence="3" id="KW-1185">Reference proteome</keyword>
<feature type="compositionally biased region" description="Polar residues" evidence="1">
    <location>
        <begin position="52"/>
        <end position="63"/>
    </location>
</feature>
<proteinExistence type="predicted"/>